<feature type="compositionally biased region" description="Basic residues" evidence="1">
    <location>
        <begin position="90"/>
        <end position="100"/>
    </location>
</feature>
<gene>
    <name evidence="2" type="ORF">PBRA_006364</name>
</gene>
<feature type="region of interest" description="Disordered" evidence="1">
    <location>
        <begin position="83"/>
        <end position="107"/>
    </location>
</feature>
<evidence type="ECO:0000313" key="2">
    <source>
        <dbReference type="EMBL" id="CEO98250.1"/>
    </source>
</evidence>
<evidence type="ECO:0000313" key="3">
    <source>
        <dbReference type="Proteomes" id="UP000039324"/>
    </source>
</evidence>
<reference evidence="2 3" key="1">
    <citation type="submission" date="2015-02" db="EMBL/GenBank/DDBJ databases">
        <authorList>
            <person name="Chooi Y.-H."/>
        </authorList>
    </citation>
    <scope>NUCLEOTIDE SEQUENCE [LARGE SCALE GENOMIC DNA]</scope>
    <source>
        <strain evidence="2">E3</strain>
    </source>
</reference>
<dbReference type="AlphaFoldDB" id="A0A0G4ISK9"/>
<sequence>MSVAFSSSSTRSARPLIDALCNGVFSSLVRELTSILAEVRSNATISLRPPFTAMYSGVLLSASQVLTLIPGAFNSTSTIRSCPEGPSKAAQRHQRCKQRRPCATASS</sequence>
<organism evidence="2 3">
    <name type="scientific">Plasmodiophora brassicae</name>
    <name type="common">Clubroot disease agent</name>
    <dbReference type="NCBI Taxonomy" id="37360"/>
    <lineage>
        <taxon>Eukaryota</taxon>
        <taxon>Sar</taxon>
        <taxon>Rhizaria</taxon>
        <taxon>Endomyxa</taxon>
        <taxon>Phytomyxea</taxon>
        <taxon>Plasmodiophorida</taxon>
        <taxon>Plasmodiophoridae</taxon>
        <taxon>Plasmodiophora</taxon>
    </lineage>
</organism>
<accession>A0A0G4ISK9</accession>
<keyword evidence="3" id="KW-1185">Reference proteome</keyword>
<proteinExistence type="predicted"/>
<evidence type="ECO:0000256" key="1">
    <source>
        <dbReference type="SAM" id="MobiDB-lite"/>
    </source>
</evidence>
<dbReference type="Proteomes" id="UP000039324">
    <property type="component" value="Unassembled WGS sequence"/>
</dbReference>
<name>A0A0G4ISK9_PLABS</name>
<protein>
    <submittedName>
        <fullName evidence="2">Uncharacterized protein</fullName>
    </submittedName>
</protein>
<dbReference type="EMBL" id="CDSF01000083">
    <property type="protein sequence ID" value="CEO98250.1"/>
    <property type="molecule type" value="Genomic_DNA"/>
</dbReference>